<evidence type="ECO:0000256" key="1">
    <source>
        <dbReference type="SAM" id="Phobius"/>
    </source>
</evidence>
<sequence>MPEDGLKIRKPDISKARKYLNWEPKVKLEEGLERTIEYFKKKISHIIINLIPLNIYLIFNIMILL</sequence>
<dbReference type="AlphaFoldDB" id="A0A098EE73"/>
<evidence type="ECO:0000313" key="2">
    <source>
        <dbReference type="EMBL" id="CEG13325.1"/>
    </source>
</evidence>
<dbReference type="Gene3D" id="3.90.25.10">
    <property type="entry name" value="UDP-galactose 4-epimerase, domain 1"/>
    <property type="match status" value="1"/>
</dbReference>
<dbReference type="InterPro" id="IPR036291">
    <property type="entry name" value="NAD(P)-bd_dom_sf"/>
</dbReference>
<gene>
    <name evidence="2" type="ORF">MSIBF_A3690003</name>
</gene>
<keyword evidence="1" id="KW-0472">Membrane</keyword>
<name>A0A098EE73_9ZZZZ</name>
<accession>A0A098EE73</accession>
<dbReference type="EMBL" id="CCXY01000300">
    <property type="protein sequence ID" value="CEG13325.1"/>
    <property type="molecule type" value="Genomic_DNA"/>
</dbReference>
<proteinExistence type="predicted"/>
<keyword evidence="1" id="KW-1133">Transmembrane helix</keyword>
<keyword evidence="1" id="KW-0812">Transmembrane</keyword>
<feature type="transmembrane region" description="Helical" evidence="1">
    <location>
        <begin position="46"/>
        <end position="64"/>
    </location>
</feature>
<reference evidence="2" key="1">
    <citation type="submission" date="2014-09" db="EMBL/GenBank/DDBJ databases">
        <authorList>
            <person name="Probst J Alexander"/>
        </authorList>
    </citation>
    <scope>NUCLEOTIDE SEQUENCE</scope>
</reference>
<protein>
    <recommendedName>
        <fullName evidence="3">UDP-glucuronate decarboxylase</fullName>
    </recommendedName>
</protein>
<dbReference type="SUPFAM" id="SSF51735">
    <property type="entry name" value="NAD(P)-binding Rossmann-fold domains"/>
    <property type="match status" value="1"/>
</dbReference>
<evidence type="ECO:0008006" key="3">
    <source>
        <dbReference type="Google" id="ProtNLM"/>
    </source>
</evidence>
<organism evidence="2">
    <name type="scientific">groundwater metagenome</name>
    <dbReference type="NCBI Taxonomy" id="717931"/>
    <lineage>
        <taxon>unclassified sequences</taxon>
        <taxon>metagenomes</taxon>
        <taxon>ecological metagenomes</taxon>
    </lineage>
</organism>